<dbReference type="OrthoDB" id="9783509at2"/>
<dbReference type="GO" id="GO:0005737">
    <property type="term" value="C:cytoplasm"/>
    <property type="evidence" value="ECO:0007669"/>
    <property type="project" value="UniProtKB-SubCell"/>
</dbReference>
<dbReference type="SUPFAM" id="SSF50447">
    <property type="entry name" value="Translation proteins"/>
    <property type="match status" value="1"/>
</dbReference>
<evidence type="ECO:0000256" key="2">
    <source>
        <dbReference type="ARBA" id="ARBA00022517"/>
    </source>
</evidence>
<accession>A0A840G2Y0</accession>
<dbReference type="Proteomes" id="UP000587070">
    <property type="component" value="Unassembled WGS sequence"/>
</dbReference>
<dbReference type="Gene3D" id="2.40.30.60">
    <property type="entry name" value="RimM"/>
    <property type="match status" value="1"/>
</dbReference>
<dbReference type="InterPro" id="IPR011033">
    <property type="entry name" value="PRC_barrel-like_sf"/>
</dbReference>
<comment type="domain">
    <text evidence="5">The PRC barrel domain binds ribosomal protein uS19.</text>
</comment>
<organism evidence="8 9">
    <name type="scientific">Rhodocyclus tenuis</name>
    <name type="common">Rhodospirillum tenue</name>
    <dbReference type="NCBI Taxonomy" id="1066"/>
    <lineage>
        <taxon>Bacteria</taxon>
        <taxon>Pseudomonadati</taxon>
        <taxon>Pseudomonadota</taxon>
        <taxon>Betaproteobacteria</taxon>
        <taxon>Rhodocyclales</taxon>
        <taxon>Rhodocyclaceae</taxon>
        <taxon>Rhodocyclus</taxon>
    </lineage>
</organism>
<evidence type="ECO:0000259" key="6">
    <source>
        <dbReference type="Pfam" id="PF01782"/>
    </source>
</evidence>
<reference evidence="8 9" key="1">
    <citation type="submission" date="2020-08" db="EMBL/GenBank/DDBJ databases">
        <title>Genome sequencing of Purple Non-Sulfur Bacteria from various extreme environments.</title>
        <authorList>
            <person name="Mayer M."/>
        </authorList>
    </citation>
    <scope>NUCLEOTIDE SEQUENCE [LARGE SCALE GENOMIC DNA]</scope>
    <source>
        <strain evidence="8 9">2761</strain>
    </source>
</reference>
<dbReference type="InterPro" id="IPR011961">
    <property type="entry name" value="RimM"/>
</dbReference>
<dbReference type="Gene3D" id="2.30.30.240">
    <property type="entry name" value="PRC-barrel domain"/>
    <property type="match status" value="1"/>
</dbReference>
<keyword evidence="3 5" id="KW-0698">rRNA processing</keyword>
<evidence type="ECO:0000256" key="3">
    <source>
        <dbReference type="ARBA" id="ARBA00022552"/>
    </source>
</evidence>
<name>A0A840G2Y0_RHOTE</name>
<dbReference type="AlphaFoldDB" id="A0A840G2Y0"/>
<comment type="caution">
    <text evidence="8">The sequence shown here is derived from an EMBL/GenBank/DDBJ whole genome shotgun (WGS) entry which is preliminary data.</text>
</comment>
<gene>
    <name evidence="5" type="primary">rimM</name>
    <name evidence="8" type="ORF">GGD90_001126</name>
</gene>
<evidence type="ECO:0000313" key="9">
    <source>
        <dbReference type="Proteomes" id="UP000587070"/>
    </source>
</evidence>
<dbReference type="Pfam" id="PF01782">
    <property type="entry name" value="RimM"/>
    <property type="match status" value="1"/>
</dbReference>
<sequence length="182" mass="19705">MAEAGGAAVENASAFVVLGKVVDAWGIAGALKIHPFADDPVAWAKLPVWWLGREEQVTGNWRECRLRRGRVHGESVVVEFDGVADRNAAEALKGMLVGVPRSALPPARENEYYWADLIGLQVLNTRDEPLGRVLGLIETGANDVLRVGVEGEPERLLPFVAAVVLSVDIGAGCIRVDWEADW</sequence>
<dbReference type="InterPro" id="IPR056792">
    <property type="entry name" value="PRC_RimM"/>
</dbReference>
<dbReference type="InterPro" id="IPR036976">
    <property type="entry name" value="RimM_N_sf"/>
</dbReference>
<comment type="subcellular location">
    <subcellularLocation>
        <location evidence="5">Cytoplasm</location>
    </subcellularLocation>
</comment>
<evidence type="ECO:0000256" key="4">
    <source>
        <dbReference type="ARBA" id="ARBA00023186"/>
    </source>
</evidence>
<feature type="domain" description="RimM N-terminal" evidence="6">
    <location>
        <begin position="18"/>
        <end position="102"/>
    </location>
</feature>
<comment type="similarity">
    <text evidence="5">Belongs to the RimM family.</text>
</comment>
<dbReference type="Pfam" id="PF24986">
    <property type="entry name" value="PRC_RimM"/>
    <property type="match status" value="1"/>
</dbReference>
<evidence type="ECO:0000313" key="8">
    <source>
        <dbReference type="EMBL" id="MBB4246763.1"/>
    </source>
</evidence>
<evidence type="ECO:0000259" key="7">
    <source>
        <dbReference type="Pfam" id="PF24986"/>
    </source>
</evidence>
<dbReference type="GO" id="GO:0005840">
    <property type="term" value="C:ribosome"/>
    <property type="evidence" value="ECO:0007669"/>
    <property type="project" value="InterPro"/>
</dbReference>
<evidence type="ECO:0000256" key="5">
    <source>
        <dbReference type="HAMAP-Rule" id="MF_00014"/>
    </source>
</evidence>
<keyword evidence="1 5" id="KW-0963">Cytoplasm</keyword>
<keyword evidence="2 5" id="KW-0690">Ribosome biogenesis</keyword>
<dbReference type="InterPro" id="IPR009000">
    <property type="entry name" value="Transl_B-barrel_sf"/>
</dbReference>
<dbReference type="HAMAP" id="MF_00014">
    <property type="entry name" value="Ribosome_mat_RimM"/>
    <property type="match status" value="1"/>
</dbReference>
<dbReference type="GO" id="GO:0042274">
    <property type="term" value="P:ribosomal small subunit biogenesis"/>
    <property type="evidence" value="ECO:0007669"/>
    <property type="project" value="UniProtKB-UniRule"/>
</dbReference>
<dbReference type="GO" id="GO:0043022">
    <property type="term" value="F:ribosome binding"/>
    <property type="evidence" value="ECO:0007669"/>
    <property type="project" value="InterPro"/>
</dbReference>
<dbReference type="SUPFAM" id="SSF50346">
    <property type="entry name" value="PRC-barrel domain"/>
    <property type="match status" value="1"/>
</dbReference>
<comment type="subunit">
    <text evidence="5">Binds ribosomal protein uS19.</text>
</comment>
<dbReference type="EMBL" id="JACIGE010000003">
    <property type="protein sequence ID" value="MBB4246763.1"/>
    <property type="molecule type" value="Genomic_DNA"/>
</dbReference>
<proteinExistence type="inferred from homology"/>
<feature type="domain" description="Ribosome maturation factor RimM PRC barrel" evidence="7">
    <location>
        <begin position="114"/>
        <end position="181"/>
    </location>
</feature>
<dbReference type="PANTHER" id="PTHR33692:SF1">
    <property type="entry name" value="RIBOSOME MATURATION FACTOR RIMM"/>
    <property type="match status" value="1"/>
</dbReference>
<protein>
    <recommendedName>
        <fullName evidence="5">Ribosome maturation factor RimM</fullName>
    </recommendedName>
</protein>
<dbReference type="GO" id="GO:0006364">
    <property type="term" value="P:rRNA processing"/>
    <property type="evidence" value="ECO:0007669"/>
    <property type="project" value="UniProtKB-UniRule"/>
</dbReference>
<dbReference type="PANTHER" id="PTHR33692">
    <property type="entry name" value="RIBOSOME MATURATION FACTOR RIMM"/>
    <property type="match status" value="1"/>
</dbReference>
<dbReference type="RefSeq" id="WP_153115273.1">
    <property type="nucleotide sequence ID" value="NZ_JACIGE010000003.1"/>
</dbReference>
<dbReference type="NCBIfam" id="TIGR02273">
    <property type="entry name" value="16S_RimM"/>
    <property type="match status" value="1"/>
</dbReference>
<keyword evidence="9" id="KW-1185">Reference proteome</keyword>
<comment type="function">
    <text evidence="5">An accessory protein needed during the final step in the assembly of 30S ribosomal subunit, possibly for assembly of the head region. Essential for efficient processing of 16S rRNA. May be needed both before and after RbfA during the maturation of 16S rRNA. It has affinity for free ribosomal 30S subunits but not for 70S ribosomes.</text>
</comment>
<keyword evidence="4 5" id="KW-0143">Chaperone</keyword>
<evidence type="ECO:0000256" key="1">
    <source>
        <dbReference type="ARBA" id="ARBA00022490"/>
    </source>
</evidence>
<dbReference type="InterPro" id="IPR002676">
    <property type="entry name" value="RimM_N"/>
</dbReference>